<dbReference type="SMART" id="SM00091">
    <property type="entry name" value="PAS"/>
    <property type="match status" value="1"/>
</dbReference>
<sequence>MDIEITNSHIDQVAVINIDGEIIQVNRLWEENDNNPFAVQTGNDYLKLLNELDELAAYNGITDVLNGKMTYFHTTYASSLSTEIKSFSMLVTPLLEDKIIIGATIILRDVSENENEQMEVYDVLESMTDAFISLDKNWKFTYINKEAERLLFASKEELLGQDIWGRFPEAINTVFDENYTKTMKKREQTRFEAYYEPFDAWFEVNSYPKENGGISVYFNNINDKKVRERMLWDTAHHDYLTEIPNRLLLYKNLENKIADSIPFVIFFLDLNNFKLINDAYGHDIGDEFLVEVTNRLKDELTSKYFLSRFGGDKFILYTEYIDEFQVQSDAYQILAVIEKPFKNTALPPMNMSASLGVSIFPEDGNNVDSLITAADTAMYEAKKIKGDQWIRYNREMSKLLNRRLIIEKSLEQAVINKEVYPVFLPQVDILNNKITGIEVLTRWNHPELGVIHPKEFIPVAEETGQIRMLTEYIIDTSLFIYTKWGKIYNFSEEVSFNISSTLLNEPSFVSFLLYQVNKHSISRDKIAIEITENSQLYSSSVILNHLHDIREAGIRIVIDNFGIGYSNLAYIVNLPLSKVKIDKFFINSIGNNQKAEAILQSIIGLANNMKIDILVDGIKTKEQIEFLHVHKCTLVQGPFYDDPLTEEQFNYRLQQFGIQYSDRL</sequence>
<dbReference type="Gene3D" id="3.30.450.20">
    <property type="entry name" value="PAS domain"/>
    <property type="match status" value="1"/>
</dbReference>
<evidence type="ECO:0000313" key="5">
    <source>
        <dbReference type="Proteomes" id="UP001152172"/>
    </source>
</evidence>
<dbReference type="SMART" id="SM00267">
    <property type="entry name" value="GGDEF"/>
    <property type="match status" value="1"/>
</dbReference>
<dbReference type="PANTHER" id="PTHR44757:SF2">
    <property type="entry name" value="BIOFILM ARCHITECTURE MAINTENANCE PROTEIN MBAA"/>
    <property type="match status" value="1"/>
</dbReference>
<feature type="domain" description="GGDEF" evidence="3">
    <location>
        <begin position="261"/>
        <end position="394"/>
    </location>
</feature>
<evidence type="ECO:0000259" key="2">
    <source>
        <dbReference type="PROSITE" id="PS50883"/>
    </source>
</evidence>
<accession>A0A9X3L9V7</accession>
<comment type="caution">
    <text evidence="4">The sequence shown here is derived from an EMBL/GenBank/DDBJ whole genome shotgun (WGS) entry which is preliminary data.</text>
</comment>
<dbReference type="InterPro" id="IPR035965">
    <property type="entry name" value="PAS-like_dom_sf"/>
</dbReference>
<dbReference type="Gene3D" id="3.20.20.450">
    <property type="entry name" value="EAL domain"/>
    <property type="match status" value="1"/>
</dbReference>
<dbReference type="CDD" id="cd01948">
    <property type="entry name" value="EAL"/>
    <property type="match status" value="1"/>
</dbReference>
<dbReference type="SMART" id="SM00052">
    <property type="entry name" value="EAL"/>
    <property type="match status" value="1"/>
</dbReference>
<name>A0A9X3L9V7_9BACI</name>
<dbReference type="Gene3D" id="3.30.70.270">
    <property type="match status" value="1"/>
</dbReference>
<dbReference type="PROSITE" id="PS50112">
    <property type="entry name" value="PAS"/>
    <property type="match status" value="1"/>
</dbReference>
<protein>
    <submittedName>
        <fullName evidence="4">EAL domain-containing protein</fullName>
    </submittedName>
</protein>
<gene>
    <name evidence="4" type="ORF">M9R61_11960</name>
</gene>
<dbReference type="CDD" id="cd01949">
    <property type="entry name" value="GGDEF"/>
    <property type="match status" value="1"/>
</dbReference>
<dbReference type="Pfam" id="PF00563">
    <property type="entry name" value="EAL"/>
    <property type="match status" value="1"/>
</dbReference>
<evidence type="ECO:0000259" key="1">
    <source>
        <dbReference type="PROSITE" id="PS50112"/>
    </source>
</evidence>
<feature type="domain" description="EAL" evidence="2">
    <location>
        <begin position="403"/>
        <end position="657"/>
    </location>
</feature>
<organism evidence="4 5">
    <name type="scientific">Psychrobacillus psychrodurans</name>
    <dbReference type="NCBI Taxonomy" id="126157"/>
    <lineage>
        <taxon>Bacteria</taxon>
        <taxon>Bacillati</taxon>
        <taxon>Bacillota</taxon>
        <taxon>Bacilli</taxon>
        <taxon>Bacillales</taxon>
        <taxon>Bacillaceae</taxon>
        <taxon>Psychrobacillus</taxon>
    </lineage>
</organism>
<dbReference type="CDD" id="cd00130">
    <property type="entry name" value="PAS"/>
    <property type="match status" value="1"/>
</dbReference>
<dbReference type="PROSITE" id="PS50887">
    <property type="entry name" value="GGDEF"/>
    <property type="match status" value="1"/>
</dbReference>
<dbReference type="InterPro" id="IPR000160">
    <property type="entry name" value="GGDEF_dom"/>
</dbReference>
<dbReference type="InterPro" id="IPR013767">
    <property type="entry name" value="PAS_fold"/>
</dbReference>
<keyword evidence="5" id="KW-1185">Reference proteome</keyword>
<dbReference type="Pfam" id="PF00989">
    <property type="entry name" value="PAS"/>
    <property type="match status" value="1"/>
</dbReference>
<dbReference type="InterPro" id="IPR001633">
    <property type="entry name" value="EAL_dom"/>
</dbReference>
<feature type="domain" description="PAS" evidence="1">
    <location>
        <begin position="116"/>
        <end position="161"/>
    </location>
</feature>
<dbReference type="NCBIfam" id="TIGR00254">
    <property type="entry name" value="GGDEF"/>
    <property type="match status" value="1"/>
</dbReference>
<dbReference type="InterPro" id="IPR035919">
    <property type="entry name" value="EAL_sf"/>
</dbReference>
<dbReference type="PANTHER" id="PTHR44757">
    <property type="entry name" value="DIGUANYLATE CYCLASE DGCP"/>
    <property type="match status" value="1"/>
</dbReference>
<dbReference type="SUPFAM" id="SSF141868">
    <property type="entry name" value="EAL domain-like"/>
    <property type="match status" value="1"/>
</dbReference>
<dbReference type="RefSeq" id="WP_269922276.1">
    <property type="nucleotide sequence ID" value="NZ_JAMKBI010000008.1"/>
</dbReference>
<dbReference type="AlphaFoldDB" id="A0A9X3L9V7"/>
<dbReference type="Proteomes" id="UP001152172">
    <property type="component" value="Unassembled WGS sequence"/>
</dbReference>
<dbReference type="Pfam" id="PF00990">
    <property type="entry name" value="GGDEF"/>
    <property type="match status" value="1"/>
</dbReference>
<dbReference type="PROSITE" id="PS50883">
    <property type="entry name" value="EAL"/>
    <property type="match status" value="1"/>
</dbReference>
<evidence type="ECO:0000259" key="3">
    <source>
        <dbReference type="PROSITE" id="PS50887"/>
    </source>
</evidence>
<evidence type="ECO:0000313" key="4">
    <source>
        <dbReference type="EMBL" id="MCZ8534026.1"/>
    </source>
</evidence>
<dbReference type="InterPro" id="IPR029787">
    <property type="entry name" value="Nucleotide_cyclase"/>
</dbReference>
<dbReference type="SUPFAM" id="SSF55073">
    <property type="entry name" value="Nucleotide cyclase"/>
    <property type="match status" value="1"/>
</dbReference>
<dbReference type="NCBIfam" id="TIGR00229">
    <property type="entry name" value="sensory_box"/>
    <property type="match status" value="1"/>
</dbReference>
<dbReference type="InterPro" id="IPR052155">
    <property type="entry name" value="Biofilm_reg_signaling"/>
</dbReference>
<dbReference type="EMBL" id="JAMKBI010000008">
    <property type="protein sequence ID" value="MCZ8534026.1"/>
    <property type="molecule type" value="Genomic_DNA"/>
</dbReference>
<proteinExistence type="predicted"/>
<reference evidence="4" key="1">
    <citation type="submission" date="2022-05" db="EMBL/GenBank/DDBJ databases">
        <authorList>
            <person name="Colautti A."/>
            <person name="Iacumin L."/>
        </authorList>
    </citation>
    <scope>NUCLEOTIDE SEQUENCE</scope>
    <source>
        <strain evidence="4">DSM 30747</strain>
    </source>
</reference>
<dbReference type="InterPro" id="IPR000014">
    <property type="entry name" value="PAS"/>
</dbReference>
<dbReference type="GO" id="GO:0006355">
    <property type="term" value="P:regulation of DNA-templated transcription"/>
    <property type="evidence" value="ECO:0007669"/>
    <property type="project" value="InterPro"/>
</dbReference>
<dbReference type="SUPFAM" id="SSF55785">
    <property type="entry name" value="PYP-like sensor domain (PAS domain)"/>
    <property type="match status" value="1"/>
</dbReference>
<dbReference type="InterPro" id="IPR043128">
    <property type="entry name" value="Rev_trsase/Diguanyl_cyclase"/>
</dbReference>